<evidence type="ECO:0000256" key="1">
    <source>
        <dbReference type="ARBA" id="ARBA00007884"/>
    </source>
</evidence>
<dbReference type="InterPro" id="IPR039131">
    <property type="entry name" value="NDUFAF1"/>
</dbReference>
<gene>
    <name evidence="4" type="ORF">VIBNISOn1_770018</name>
</gene>
<keyword evidence="2" id="KW-0732">Signal</keyword>
<dbReference type="PANTHER" id="PTHR13194:SF19">
    <property type="entry name" value="NAD(P)-BINDING ROSSMANN-FOLD SUPERFAMILY PROTEIN"/>
    <property type="match status" value="1"/>
</dbReference>
<dbReference type="GO" id="GO:0051082">
    <property type="term" value="F:unfolded protein binding"/>
    <property type="evidence" value="ECO:0007669"/>
    <property type="project" value="TreeGrafter"/>
</dbReference>
<dbReference type="InterPro" id="IPR008979">
    <property type="entry name" value="Galactose-bd-like_sf"/>
</dbReference>
<dbReference type="GO" id="GO:0010257">
    <property type="term" value="P:NADH dehydrogenase complex assembly"/>
    <property type="evidence" value="ECO:0007669"/>
    <property type="project" value="TreeGrafter"/>
</dbReference>
<feature type="domain" description="NADH:ubiquinone oxidoreductase intermediate-associated protein 30" evidence="3">
    <location>
        <begin position="29"/>
        <end position="181"/>
    </location>
</feature>
<organism evidence="4 5">
    <name type="scientific">Vibrio nigripulchritudo SOn1</name>
    <dbReference type="NCBI Taxonomy" id="1238450"/>
    <lineage>
        <taxon>Bacteria</taxon>
        <taxon>Pseudomonadati</taxon>
        <taxon>Pseudomonadota</taxon>
        <taxon>Gammaproteobacteria</taxon>
        <taxon>Vibrionales</taxon>
        <taxon>Vibrionaceae</taxon>
        <taxon>Vibrio</taxon>
    </lineage>
</organism>
<dbReference type="InterPro" id="IPR013857">
    <property type="entry name" value="NADH-UbQ_OxRdtase-assoc_prot30"/>
</dbReference>
<proteinExistence type="inferred from homology"/>
<dbReference type="PANTHER" id="PTHR13194">
    <property type="entry name" value="COMPLEX I INTERMEDIATE-ASSOCIATED PROTEIN 30"/>
    <property type="match status" value="1"/>
</dbReference>
<name>A0AAV2VXB3_9VIBR</name>
<feature type="signal peptide" evidence="2">
    <location>
        <begin position="1"/>
        <end position="23"/>
    </location>
</feature>
<sequence length="187" mass="20942">MNKGYCAAAFMVFCCFYSVTVFAKGGEMFDFSQSSDASEWMVVNDGVMGGVSRSSMVVEDGTAHFSGHLSLENNGGFASVRRQMPNMTDTAYSMVTLRIKGDGRPYQLRIRTDSSWDGVSYRALFNTVDGEWTTITLQETDFTPVFRGRRVANAANFRFKDTKQFGFLLADKQAGKFHLEVSHFSFQ</sequence>
<dbReference type="Gene3D" id="2.60.120.260">
    <property type="entry name" value="Galactose-binding domain-like"/>
    <property type="match status" value="1"/>
</dbReference>
<evidence type="ECO:0000313" key="4">
    <source>
        <dbReference type="EMBL" id="CCO48997.1"/>
    </source>
</evidence>
<reference evidence="4 5" key="1">
    <citation type="journal article" date="2013" name="ISME J.">
        <title>Comparative genomics of pathogenic lineages of Vibrio nigripulchritudo identifies virulence-associated traits.</title>
        <authorList>
            <person name="Goudenege D."/>
            <person name="Labreuche Y."/>
            <person name="Krin E."/>
            <person name="Ansquer D."/>
            <person name="Mangenot S."/>
            <person name="Calteau A."/>
            <person name="Medigue C."/>
            <person name="Mazel D."/>
            <person name="Polz M.F."/>
            <person name="Le Roux F."/>
        </authorList>
    </citation>
    <scope>NUCLEOTIDE SEQUENCE [LARGE SCALE GENOMIC DNA]</scope>
    <source>
        <strain evidence="4 5">SOn1</strain>
    </source>
</reference>
<protein>
    <recommendedName>
        <fullName evidence="3">NADH:ubiquinone oxidoreductase intermediate-associated protein 30 domain-containing protein</fullName>
    </recommendedName>
</protein>
<dbReference type="SUPFAM" id="SSF49785">
    <property type="entry name" value="Galactose-binding domain-like"/>
    <property type="match status" value="1"/>
</dbReference>
<comment type="similarity">
    <text evidence="1">Belongs to the CIA30 family.</text>
</comment>
<dbReference type="AlphaFoldDB" id="A0AAV2VXB3"/>
<dbReference type="Proteomes" id="UP000018211">
    <property type="component" value="Unassembled WGS sequence"/>
</dbReference>
<dbReference type="Pfam" id="PF08547">
    <property type="entry name" value="CIA30"/>
    <property type="match status" value="1"/>
</dbReference>
<evidence type="ECO:0000256" key="2">
    <source>
        <dbReference type="SAM" id="SignalP"/>
    </source>
</evidence>
<feature type="chain" id="PRO_5043674206" description="NADH:ubiquinone oxidoreductase intermediate-associated protein 30 domain-containing protein" evidence="2">
    <location>
        <begin position="24"/>
        <end position="187"/>
    </location>
</feature>
<comment type="caution">
    <text evidence="4">The sequence shown here is derived from an EMBL/GenBank/DDBJ whole genome shotgun (WGS) entry which is preliminary data.</text>
</comment>
<evidence type="ECO:0000259" key="3">
    <source>
        <dbReference type="Pfam" id="PF08547"/>
    </source>
</evidence>
<accession>A0AAV2VXB3</accession>
<dbReference type="EMBL" id="CAOF01000172">
    <property type="protein sequence ID" value="CCO48997.1"/>
    <property type="molecule type" value="Genomic_DNA"/>
</dbReference>
<evidence type="ECO:0000313" key="5">
    <source>
        <dbReference type="Proteomes" id="UP000018211"/>
    </source>
</evidence>